<dbReference type="AlphaFoldDB" id="K9AIX6"/>
<feature type="transmembrane region" description="Helical" evidence="1">
    <location>
        <begin position="37"/>
        <end position="55"/>
    </location>
</feature>
<gene>
    <name evidence="2" type="ORF">C273_10257</name>
</gene>
<accession>K9AIX6</accession>
<reference evidence="2 3" key="1">
    <citation type="journal article" date="2013" name="Genome Announc.">
        <title>Genome Sequence of Staphylococcus massiliensis Strain S46, Isolated from the Surface of Healthy Human Skin.</title>
        <authorList>
            <person name="Srivastav R."/>
            <person name="Singh A."/>
            <person name="Jangir P.K."/>
            <person name="Kumari C."/>
            <person name="Muduli S."/>
            <person name="Sharma R."/>
        </authorList>
    </citation>
    <scope>NUCLEOTIDE SEQUENCE [LARGE SCALE GENOMIC DNA]</scope>
    <source>
        <strain evidence="2 3">S46</strain>
    </source>
</reference>
<feature type="transmembrane region" description="Helical" evidence="1">
    <location>
        <begin position="107"/>
        <end position="127"/>
    </location>
</feature>
<evidence type="ECO:0000256" key="1">
    <source>
        <dbReference type="SAM" id="Phobius"/>
    </source>
</evidence>
<keyword evidence="1" id="KW-0812">Transmembrane</keyword>
<dbReference type="STRING" id="1229783.C273_10257"/>
<comment type="caution">
    <text evidence="2">The sequence shown here is derived from an EMBL/GenBank/DDBJ whole genome shotgun (WGS) entry which is preliminary data.</text>
</comment>
<keyword evidence="1" id="KW-0472">Membrane</keyword>
<dbReference type="EMBL" id="AMSQ01000021">
    <property type="protein sequence ID" value="EKU46036.1"/>
    <property type="molecule type" value="Genomic_DNA"/>
</dbReference>
<keyword evidence="3" id="KW-1185">Reference proteome</keyword>
<proteinExistence type="predicted"/>
<protein>
    <submittedName>
        <fullName evidence="2">Uncharacterized protein</fullName>
    </submittedName>
</protein>
<dbReference type="PATRIC" id="fig|1229783.3.peg.2045"/>
<organism evidence="2 3">
    <name type="scientific">Staphylococcus massiliensis S46</name>
    <dbReference type="NCBI Taxonomy" id="1229783"/>
    <lineage>
        <taxon>Bacteria</taxon>
        <taxon>Bacillati</taxon>
        <taxon>Bacillota</taxon>
        <taxon>Bacilli</taxon>
        <taxon>Bacillales</taxon>
        <taxon>Staphylococcaceae</taxon>
        <taxon>Staphylococcus</taxon>
    </lineage>
</organism>
<evidence type="ECO:0000313" key="2">
    <source>
        <dbReference type="EMBL" id="EKU46036.1"/>
    </source>
</evidence>
<keyword evidence="1" id="KW-1133">Transmembrane helix</keyword>
<name>K9AIX6_9STAP</name>
<dbReference type="PROSITE" id="PS51257">
    <property type="entry name" value="PROKAR_LIPOPROTEIN"/>
    <property type="match status" value="1"/>
</dbReference>
<dbReference type="RefSeq" id="WP_009384684.1">
    <property type="nucleotide sequence ID" value="NZ_AMSQ01000021.1"/>
</dbReference>
<feature type="transmembrane region" description="Helical" evidence="1">
    <location>
        <begin position="81"/>
        <end position="101"/>
    </location>
</feature>
<sequence>MTAQSRRRKEWRQVILFVVLLLACAFFDNVSDFWSQLALYIFLTVSFVYIAIASYRDYKAKKAKINDSGTYYFSPLGDLRYVYLNGFVAQLSITSIFVILISFRSKAWLIIFPIILGTILLIFEHYFDKRSDVRQQLERLDS</sequence>
<evidence type="ECO:0000313" key="3">
    <source>
        <dbReference type="Proteomes" id="UP000009885"/>
    </source>
</evidence>
<dbReference type="Proteomes" id="UP000009885">
    <property type="component" value="Unassembled WGS sequence"/>
</dbReference>